<evidence type="ECO:0000256" key="6">
    <source>
        <dbReference type="ARBA" id="ARBA00022438"/>
    </source>
</evidence>
<evidence type="ECO:0000256" key="2">
    <source>
        <dbReference type="ARBA" id="ARBA00004496"/>
    </source>
</evidence>
<sequence length="726" mass="81721">MTDSQFIIPNDVPVAVLECKAAFDCLTDKEKRYAHFLCQGSWEGGLIVLFQTSAESPVIFMLFQKLFRAQKISELEEASLKAPDGPSKDEFEALLTYAASFYSNSGNYKSFGDTKFIPNLPKEKFHTIIKSSAAYATDKESMDKLWNACNNAMYSLSDREKQLGLGEKGISTYFSSNCTIVDAEIAQKFMSDKDISPYNTRLFKTVDANGAVIYEIRLASALTADSTVEEVEKSCICGTYSFDGHTFKVTRGDYAPIMTRMCDNLKLVKEYVANENEKNMVDHFINSFTTGSIEAHKNGSRSWIRDTGPVVESYIGFIESYRDPFGSRGEFEGFVAMVNKEMSAKFGNLVAGAEEFLPLLPWPKEYEKDTFLRPDFTSLDVLCFSTSGIPAGINIPNYDDIRQEEGFKNVSLGNVLSAHTKDLKVTFLDDEDATLFSSLKGPSFEVQVGLHELLGHGSGKLFKETDGNFNFDCDAVKHLDTNGKIESWYSAGETWDTKFPIIGSSYEECRAECVGIYLCLRREILKIFGHEGEAADNILYINWLNMVRAGLLGLEFYTPETNTWRQAHMQARYVILRVLLEAGEGLVTIEKLTGEDGQPDAIIRLDKSKIETVGKEAIGKFLRKLQLYKSTADYNAGKAMYDFYSAVNDDTPEKFLSLRQTVLARKQPRRMFVQSNTVLENGSVVLKEYEASTSGIIQSFVERYSDPEINEIINKLWLKDLEHFNF</sequence>
<dbReference type="Gene3D" id="3.30.540.30">
    <property type="match status" value="3"/>
</dbReference>
<comment type="subcellular location">
    <subcellularLocation>
        <location evidence="2">Cytoplasm</location>
    </subcellularLocation>
</comment>
<keyword evidence="7 15" id="KW-0963">Cytoplasm</keyword>
<evidence type="ECO:0000256" key="8">
    <source>
        <dbReference type="ARBA" id="ARBA00022670"/>
    </source>
</evidence>
<evidence type="ECO:0000256" key="12">
    <source>
        <dbReference type="ARBA" id="ARBA00023049"/>
    </source>
</evidence>
<evidence type="ECO:0000256" key="7">
    <source>
        <dbReference type="ARBA" id="ARBA00022490"/>
    </source>
</evidence>
<evidence type="ECO:0000313" key="16">
    <source>
        <dbReference type="Proteomes" id="UP000694865"/>
    </source>
</evidence>
<evidence type="ECO:0000313" key="17">
    <source>
        <dbReference type="RefSeq" id="XP_006820233.1"/>
    </source>
</evidence>
<proteinExistence type="inferred from homology"/>
<dbReference type="RefSeq" id="XP_006820233.1">
    <property type="nucleotide sequence ID" value="XM_006820170.1"/>
</dbReference>
<comment type="catalytic activity">
    <reaction evidence="1 15">
        <text>Release of an N-terminal dipeptide from a peptide comprising four or more residues, with broad specificity. Also acts on dipeptidyl 2-naphthylamides.</text>
        <dbReference type="EC" id="3.4.14.4"/>
    </reaction>
</comment>
<name>A0ABM0MJP2_SACKO</name>
<keyword evidence="10 15" id="KW-0378">Hydrolase</keyword>
<dbReference type="InterPro" id="IPR005317">
    <property type="entry name" value="Dipeptidyl-peptase3"/>
</dbReference>
<dbReference type="PANTHER" id="PTHR23422">
    <property type="entry name" value="DIPEPTIDYL PEPTIDASE III-RELATED"/>
    <property type="match status" value="1"/>
</dbReference>
<gene>
    <name evidence="17" type="primary">LOC100367734</name>
</gene>
<keyword evidence="11 15" id="KW-0862">Zinc</keyword>
<evidence type="ECO:0000256" key="1">
    <source>
        <dbReference type="ARBA" id="ARBA00001336"/>
    </source>
</evidence>
<accession>A0ABM0MJP2</accession>
<evidence type="ECO:0000256" key="5">
    <source>
        <dbReference type="ARBA" id="ARBA00014713"/>
    </source>
</evidence>
<keyword evidence="16" id="KW-1185">Reference proteome</keyword>
<keyword evidence="12 15" id="KW-0482">Metalloprotease</keyword>
<dbReference type="PIRSF" id="PIRSF007828">
    <property type="entry name" value="Dipeptidyl-peptidase_III"/>
    <property type="match status" value="1"/>
</dbReference>
<keyword evidence="9 15" id="KW-0479">Metal-binding</keyword>
<evidence type="ECO:0000256" key="9">
    <source>
        <dbReference type="ARBA" id="ARBA00022723"/>
    </source>
</evidence>
<evidence type="ECO:0000256" key="3">
    <source>
        <dbReference type="ARBA" id="ARBA00010200"/>
    </source>
</evidence>
<dbReference type="GeneID" id="100367734"/>
<evidence type="ECO:0000256" key="13">
    <source>
        <dbReference type="ARBA" id="ARBA00031288"/>
    </source>
</evidence>
<dbReference type="InterPro" id="IPR039461">
    <property type="entry name" value="Peptidase_M49"/>
</dbReference>
<evidence type="ECO:0000256" key="15">
    <source>
        <dbReference type="PIRNR" id="PIRNR007828"/>
    </source>
</evidence>
<dbReference type="EC" id="3.4.14.4" evidence="4 15"/>
<evidence type="ECO:0000256" key="14">
    <source>
        <dbReference type="ARBA" id="ARBA00032119"/>
    </source>
</evidence>
<comment type="similarity">
    <text evidence="3 15">Belongs to the peptidase M49 family.</text>
</comment>
<keyword evidence="8 15" id="KW-0645">Protease</keyword>
<keyword evidence="6 15" id="KW-0031">Aminopeptidase</keyword>
<organism evidence="16 17">
    <name type="scientific">Saccoglossus kowalevskii</name>
    <name type="common">Acorn worm</name>
    <dbReference type="NCBI Taxonomy" id="10224"/>
    <lineage>
        <taxon>Eukaryota</taxon>
        <taxon>Metazoa</taxon>
        <taxon>Hemichordata</taxon>
        <taxon>Enteropneusta</taxon>
        <taxon>Harrimaniidae</taxon>
        <taxon>Saccoglossus</taxon>
    </lineage>
</organism>
<evidence type="ECO:0000256" key="11">
    <source>
        <dbReference type="ARBA" id="ARBA00022833"/>
    </source>
</evidence>
<reference evidence="17" key="1">
    <citation type="submission" date="2025-08" db="UniProtKB">
        <authorList>
            <consortium name="RefSeq"/>
        </authorList>
    </citation>
    <scope>IDENTIFICATION</scope>
    <source>
        <tissue evidence="17">Testes</tissue>
    </source>
</reference>
<dbReference type="Pfam" id="PF03571">
    <property type="entry name" value="Peptidase_M49"/>
    <property type="match status" value="1"/>
</dbReference>
<evidence type="ECO:0000256" key="4">
    <source>
        <dbReference type="ARBA" id="ARBA00012063"/>
    </source>
</evidence>
<comment type="cofactor">
    <cofactor evidence="15">
        <name>Zn(2+)</name>
        <dbReference type="ChEBI" id="CHEBI:29105"/>
    </cofactor>
    <text evidence="15">Binds 1 zinc ion per subunit.</text>
</comment>
<dbReference type="PANTHER" id="PTHR23422:SF11">
    <property type="entry name" value="DIPEPTIDYL PEPTIDASE 3"/>
    <property type="match status" value="1"/>
</dbReference>
<dbReference type="Proteomes" id="UP000694865">
    <property type="component" value="Unplaced"/>
</dbReference>
<evidence type="ECO:0000256" key="10">
    <source>
        <dbReference type="ARBA" id="ARBA00022801"/>
    </source>
</evidence>
<protein>
    <recommendedName>
        <fullName evidence="5 15">Dipeptidyl peptidase 3</fullName>
        <ecNumber evidence="4 15">3.4.14.4</ecNumber>
    </recommendedName>
    <alternativeName>
        <fullName evidence="13 15">Dipeptidyl aminopeptidase III</fullName>
    </alternativeName>
    <alternativeName>
        <fullName evidence="14 15">Dipeptidyl peptidase III</fullName>
    </alternativeName>
</protein>